<keyword evidence="1" id="KW-0472">Membrane</keyword>
<dbReference type="Proteomes" id="UP001596287">
    <property type="component" value="Unassembled WGS sequence"/>
</dbReference>
<feature type="transmembrane region" description="Helical" evidence="1">
    <location>
        <begin position="114"/>
        <end position="139"/>
    </location>
</feature>
<keyword evidence="1" id="KW-0812">Transmembrane</keyword>
<comment type="caution">
    <text evidence="2">The sequence shown here is derived from an EMBL/GenBank/DDBJ whole genome shotgun (WGS) entry which is preliminary data.</text>
</comment>
<gene>
    <name evidence="2" type="ORF">ACFPVY_13330</name>
</gene>
<sequence>MEESIFKEIPAHKIYSDKLIWVGTFLGGPLVAGYFISENYKAFGEQQNVNRTWLATIMASTVIFLIIFLIPENINIPNFLFPLTYTAIVVAIVKKLQGEKMDTHIQLGGLFFGWGRTILASIIGLIVTFVGIFIIAFSIDYIQQPDNVVKQYGTLNHEIHYDPFNISEKDIDNIASAFTRANYFDRDFAKFVYAKKENNEYKLSLSITNDVLKESAIIQAYRKLHADIKREFPKNKIVFLLVVDSLDNVVMKIE</sequence>
<evidence type="ECO:0000313" key="2">
    <source>
        <dbReference type="EMBL" id="MFC6097633.1"/>
    </source>
</evidence>
<reference evidence="3" key="1">
    <citation type="journal article" date="2019" name="Int. J. Syst. Evol. Microbiol.">
        <title>The Global Catalogue of Microorganisms (GCM) 10K type strain sequencing project: providing services to taxonomists for standard genome sequencing and annotation.</title>
        <authorList>
            <consortium name="The Broad Institute Genomics Platform"/>
            <consortium name="The Broad Institute Genome Sequencing Center for Infectious Disease"/>
            <person name="Wu L."/>
            <person name="Ma J."/>
        </authorList>
    </citation>
    <scope>NUCLEOTIDE SEQUENCE [LARGE SCALE GENOMIC DNA]</scope>
    <source>
        <strain evidence="3">CCUG 49679</strain>
    </source>
</reference>
<protein>
    <submittedName>
        <fullName evidence="2">Uncharacterized protein</fullName>
    </submittedName>
</protein>
<feature type="transmembrane region" description="Helical" evidence="1">
    <location>
        <begin position="76"/>
        <end position="93"/>
    </location>
</feature>
<proteinExistence type="predicted"/>
<organism evidence="2 3">
    <name type="scientific">Flavobacterium qiangtangense</name>
    <dbReference type="NCBI Taxonomy" id="1442595"/>
    <lineage>
        <taxon>Bacteria</taxon>
        <taxon>Pseudomonadati</taxon>
        <taxon>Bacteroidota</taxon>
        <taxon>Flavobacteriia</taxon>
        <taxon>Flavobacteriales</taxon>
        <taxon>Flavobacteriaceae</taxon>
        <taxon>Flavobacterium</taxon>
    </lineage>
</organism>
<evidence type="ECO:0000313" key="3">
    <source>
        <dbReference type="Proteomes" id="UP001596287"/>
    </source>
</evidence>
<feature type="transmembrane region" description="Helical" evidence="1">
    <location>
        <begin position="52"/>
        <end position="70"/>
    </location>
</feature>
<accession>A0ABW1PPP5</accession>
<evidence type="ECO:0000256" key="1">
    <source>
        <dbReference type="SAM" id="Phobius"/>
    </source>
</evidence>
<keyword evidence="3" id="KW-1185">Reference proteome</keyword>
<dbReference type="RefSeq" id="WP_379792595.1">
    <property type="nucleotide sequence ID" value="NZ_JBHSQB010000009.1"/>
</dbReference>
<dbReference type="EMBL" id="JBHSQB010000009">
    <property type="protein sequence ID" value="MFC6097633.1"/>
    <property type="molecule type" value="Genomic_DNA"/>
</dbReference>
<keyword evidence="1" id="KW-1133">Transmembrane helix</keyword>
<feature type="transmembrane region" description="Helical" evidence="1">
    <location>
        <begin position="20"/>
        <end position="40"/>
    </location>
</feature>
<name>A0ABW1PPP5_9FLAO</name>